<dbReference type="SUPFAM" id="SSF56601">
    <property type="entry name" value="beta-lactamase/transpeptidase-like"/>
    <property type="match status" value="1"/>
</dbReference>
<gene>
    <name evidence="4" type="ORF">Sspor_49740</name>
</gene>
<keyword evidence="5" id="KW-1185">Reference proteome</keyword>
<dbReference type="PROSITE" id="PS50008">
    <property type="entry name" value="PIPLC_Y_DOMAIN"/>
    <property type="match status" value="1"/>
</dbReference>
<evidence type="ECO:0000259" key="3">
    <source>
        <dbReference type="PROSITE" id="PS50008"/>
    </source>
</evidence>
<dbReference type="PANTHER" id="PTHR46825:SF7">
    <property type="entry name" value="D-ALANYL-D-ALANINE CARBOXYPEPTIDASE"/>
    <property type="match status" value="1"/>
</dbReference>
<dbReference type="Gene3D" id="3.40.710.10">
    <property type="entry name" value="DD-peptidase/beta-lactamase superfamily"/>
    <property type="match status" value="1"/>
</dbReference>
<dbReference type="InterPro" id="IPR012338">
    <property type="entry name" value="Beta-lactam/transpept-like"/>
</dbReference>
<feature type="region of interest" description="Disordered" evidence="1">
    <location>
        <begin position="386"/>
        <end position="409"/>
    </location>
</feature>
<evidence type="ECO:0000313" key="5">
    <source>
        <dbReference type="Proteomes" id="UP000608522"/>
    </source>
</evidence>
<evidence type="ECO:0000256" key="1">
    <source>
        <dbReference type="SAM" id="MobiDB-lite"/>
    </source>
</evidence>
<organism evidence="4 5">
    <name type="scientific">Streptomyces spororaveus</name>
    <dbReference type="NCBI Taxonomy" id="284039"/>
    <lineage>
        <taxon>Bacteria</taxon>
        <taxon>Bacillati</taxon>
        <taxon>Actinomycetota</taxon>
        <taxon>Actinomycetes</taxon>
        <taxon>Kitasatosporales</taxon>
        <taxon>Streptomycetaceae</taxon>
        <taxon>Streptomyces</taxon>
    </lineage>
</organism>
<dbReference type="Proteomes" id="UP000608522">
    <property type="component" value="Unassembled WGS sequence"/>
</dbReference>
<dbReference type="InterPro" id="IPR001466">
    <property type="entry name" value="Beta-lactam-related"/>
</dbReference>
<reference evidence="5" key="1">
    <citation type="submission" date="2023-07" db="EMBL/GenBank/DDBJ databases">
        <title>Whole genome shotgun sequence of Streptomyces spororaveus NBRC 15456.</title>
        <authorList>
            <person name="Komaki H."/>
            <person name="Tamura T."/>
        </authorList>
    </citation>
    <scope>NUCLEOTIDE SEQUENCE [LARGE SCALE GENOMIC DNA]</scope>
    <source>
        <strain evidence="5">NBRC 15456</strain>
    </source>
</reference>
<name>A0ABQ3TG73_9ACTN</name>
<dbReference type="PANTHER" id="PTHR46825">
    <property type="entry name" value="D-ALANYL-D-ALANINE-CARBOXYPEPTIDASE/ENDOPEPTIDASE AMPH"/>
    <property type="match status" value="1"/>
</dbReference>
<feature type="signal peptide" evidence="2">
    <location>
        <begin position="1"/>
        <end position="27"/>
    </location>
</feature>
<proteinExistence type="predicted"/>
<dbReference type="InterPro" id="IPR050491">
    <property type="entry name" value="AmpC-like"/>
</dbReference>
<evidence type="ECO:0000256" key="2">
    <source>
        <dbReference type="SAM" id="SignalP"/>
    </source>
</evidence>
<feature type="compositionally biased region" description="Pro residues" evidence="1">
    <location>
        <begin position="399"/>
        <end position="409"/>
    </location>
</feature>
<protein>
    <submittedName>
        <fullName evidence="4">Beta-lactamase</fullName>
    </submittedName>
</protein>
<dbReference type="EMBL" id="BNED01000005">
    <property type="protein sequence ID" value="GHI79413.1"/>
    <property type="molecule type" value="Genomic_DNA"/>
</dbReference>
<comment type="caution">
    <text evidence="4">The sequence shown here is derived from an EMBL/GenBank/DDBJ whole genome shotgun (WGS) entry which is preliminary data.</text>
</comment>
<feature type="chain" id="PRO_5047246080" evidence="2">
    <location>
        <begin position="28"/>
        <end position="409"/>
    </location>
</feature>
<accession>A0ABQ3TG73</accession>
<dbReference type="InterPro" id="IPR001711">
    <property type="entry name" value="PLipase_C_Pinositol-sp_Y"/>
</dbReference>
<sequence>MGRYRTPTVLAAASLLLTALCAGQAPAAAPQGRVDIDPVTAGRLDDAITAAMHKAAIPGVGVGLWIDGEAPYVRAFGTADKATGVPIKTDMHTRIGSVTKTFTVTAVLQLVDDGKVRLDAPISTYLDGVPGGDEITVRQLADMRSGLFNYTEDPRLLDAYKADPHRAWTPQELLDTAFRHPANFPPGTRWEYSNTNTVLLGLLVEKVGGQPLHTYLQQHVLEPAGLDATSLPTGAEIASPYVHGYTNFTPDGATVDASTWNPSWAWAAGATISTIDDLHAWVPALVTGKLPDGDRLLEPGTQAQRLRMLPTGYPDIGYGLGIAELDGWIGHNGELPGYETIAVRLPQARATLVIVVNSDVDGKFGNLSSLIANTVTKIATPDHVWELPPAAHPNTVPEPSAPPAPTPSS</sequence>
<dbReference type="Pfam" id="PF00144">
    <property type="entry name" value="Beta-lactamase"/>
    <property type="match status" value="1"/>
</dbReference>
<evidence type="ECO:0000313" key="4">
    <source>
        <dbReference type="EMBL" id="GHI79413.1"/>
    </source>
</evidence>
<keyword evidence="2" id="KW-0732">Signal</keyword>
<dbReference type="RefSeq" id="WP_202200996.1">
    <property type="nucleotide sequence ID" value="NZ_BAAATO010000032.1"/>
</dbReference>
<feature type="domain" description="PI-PLC Y-box" evidence="3">
    <location>
        <begin position="245"/>
        <end position="276"/>
    </location>
</feature>